<reference evidence="5 6" key="1">
    <citation type="submission" date="2023-06" db="EMBL/GenBank/DDBJ databases">
        <title>Microbacterium sp. nov., isolated from a waste landfill.</title>
        <authorList>
            <person name="Wen W."/>
        </authorList>
    </citation>
    <scope>NUCLEOTIDE SEQUENCE [LARGE SCALE GENOMIC DNA]</scope>
    <source>
        <strain evidence="5 6">ASV49</strain>
    </source>
</reference>
<dbReference type="SUPFAM" id="SSF53822">
    <property type="entry name" value="Periplasmic binding protein-like I"/>
    <property type="match status" value="1"/>
</dbReference>
<dbReference type="InterPro" id="IPR050555">
    <property type="entry name" value="Bact_Solute-Bind_Prot2"/>
</dbReference>
<keyword evidence="6" id="KW-1185">Reference proteome</keyword>
<feature type="signal peptide" evidence="3">
    <location>
        <begin position="1"/>
        <end position="26"/>
    </location>
</feature>
<evidence type="ECO:0000256" key="3">
    <source>
        <dbReference type="SAM" id="SignalP"/>
    </source>
</evidence>
<feature type="domain" description="Periplasmic binding protein" evidence="4">
    <location>
        <begin position="45"/>
        <end position="302"/>
    </location>
</feature>
<name>A0ABT7N1Q4_9MICO</name>
<comment type="caution">
    <text evidence="5">The sequence shown here is derived from an EMBL/GenBank/DDBJ whole genome shotgun (WGS) entry which is preliminary data.</text>
</comment>
<dbReference type="PANTHER" id="PTHR30036:SF1">
    <property type="entry name" value="D-XYLOSE-BINDING PERIPLASMIC PROTEIN"/>
    <property type="match status" value="1"/>
</dbReference>
<evidence type="ECO:0000313" key="5">
    <source>
        <dbReference type="EMBL" id="MDL9980644.1"/>
    </source>
</evidence>
<keyword evidence="2 3" id="KW-0732">Signal</keyword>
<accession>A0ABT7N1Q4</accession>
<evidence type="ECO:0000256" key="2">
    <source>
        <dbReference type="ARBA" id="ARBA00022729"/>
    </source>
</evidence>
<dbReference type="Gene3D" id="3.40.50.2300">
    <property type="match status" value="2"/>
</dbReference>
<dbReference type="PROSITE" id="PS51257">
    <property type="entry name" value="PROKAR_LIPOPROTEIN"/>
    <property type="match status" value="1"/>
</dbReference>
<dbReference type="Proteomes" id="UP001235064">
    <property type="component" value="Unassembled WGS sequence"/>
</dbReference>
<organism evidence="5 6">
    <name type="scientific">Microbacterium candidum</name>
    <dbReference type="NCBI Taxonomy" id="3041922"/>
    <lineage>
        <taxon>Bacteria</taxon>
        <taxon>Bacillati</taxon>
        <taxon>Actinomycetota</taxon>
        <taxon>Actinomycetes</taxon>
        <taxon>Micrococcales</taxon>
        <taxon>Microbacteriaceae</taxon>
        <taxon>Microbacterium</taxon>
    </lineage>
</organism>
<comment type="subcellular location">
    <subcellularLocation>
        <location evidence="1">Cell envelope</location>
    </subcellularLocation>
</comment>
<dbReference type="EMBL" id="JASXSZ010000005">
    <property type="protein sequence ID" value="MDL9980644.1"/>
    <property type="molecule type" value="Genomic_DNA"/>
</dbReference>
<dbReference type="Pfam" id="PF13407">
    <property type="entry name" value="Peripla_BP_4"/>
    <property type="match status" value="1"/>
</dbReference>
<evidence type="ECO:0000256" key="1">
    <source>
        <dbReference type="ARBA" id="ARBA00004196"/>
    </source>
</evidence>
<dbReference type="PANTHER" id="PTHR30036">
    <property type="entry name" value="D-XYLOSE-BINDING PERIPLASMIC PROTEIN"/>
    <property type="match status" value="1"/>
</dbReference>
<evidence type="ECO:0000313" key="6">
    <source>
        <dbReference type="Proteomes" id="UP001235064"/>
    </source>
</evidence>
<sequence>MKKRSFLAVAALVGAAAVMLSGCSGGGTPTSTASGAAAGKRACVILPDSASSPRWESFDRKYLNDGLSAAGFTADIQNAQGDTSKYATLGDQELTKGCGVMILVDYNGAAVGVASKAKAQHIPVVAYDRPFKGADYYVSFDNAKVGALEGQSIVDGLKALGKDPATAKVVYMGGDPTDGNAKMFHDGAVSAMQAGGIQSPAAEPPGVWDQSKSATNFQQALTALGGKVDAVWVANDTNAAGVISVLKNSYKAGQVPVSGQDASVAGLQNVLLGWQTATVYKPVKEEANAAVVVAVALLKAQKPTADQKLADGTPYVAVVPTLVGPDKVETVVTAGDASASDICNTAELQAACTKYGVK</sequence>
<protein>
    <submittedName>
        <fullName evidence="5">Substrate-binding domain-containing protein</fullName>
    </submittedName>
</protein>
<gene>
    <name evidence="5" type="ORF">QSV35_14985</name>
</gene>
<dbReference type="InterPro" id="IPR025997">
    <property type="entry name" value="SBP_2_dom"/>
</dbReference>
<proteinExistence type="predicted"/>
<feature type="chain" id="PRO_5046548648" evidence="3">
    <location>
        <begin position="27"/>
        <end position="358"/>
    </location>
</feature>
<dbReference type="RefSeq" id="WP_286289613.1">
    <property type="nucleotide sequence ID" value="NZ_JASXSZ010000005.1"/>
</dbReference>
<evidence type="ECO:0000259" key="4">
    <source>
        <dbReference type="Pfam" id="PF13407"/>
    </source>
</evidence>
<dbReference type="InterPro" id="IPR028082">
    <property type="entry name" value="Peripla_BP_I"/>
</dbReference>